<accession>A0ABY5ARD7</accession>
<evidence type="ECO:0000256" key="2">
    <source>
        <dbReference type="ARBA" id="ARBA00022737"/>
    </source>
</evidence>
<dbReference type="InterPro" id="IPR011004">
    <property type="entry name" value="Trimer_LpxA-like_sf"/>
</dbReference>
<dbReference type="PANTHER" id="PTHR13061:SF29">
    <property type="entry name" value="GAMMA CARBONIC ANHYDRASE-LIKE 1, MITOCHONDRIAL-RELATED"/>
    <property type="match status" value="1"/>
</dbReference>
<dbReference type="Proteomes" id="UP001056708">
    <property type="component" value="Chromosome"/>
</dbReference>
<dbReference type="PROSITE" id="PS00101">
    <property type="entry name" value="HEXAPEP_TRANSFERASES"/>
    <property type="match status" value="1"/>
</dbReference>
<gene>
    <name evidence="3" type="ORF">NEA10_02285</name>
</gene>
<reference evidence="3" key="1">
    <citation type="submission" date="2022-06" db="EMBL/GenBank/DDBJ databases">
        <title>Genome sequence of Phormidium yuhuli AB48 isolated from an industrial photobioreactor environment.</title>
        <authorList>
            <person name="Qiu Y."/>
            <person name="Noonan A.J.C."/>
            <person name="Dofher K."/>
            <person name="Koch M."/>
            <person name="Kieft B."/>
            <person name="Lin X."/>
            <person name="Ziels R.M."/>
            <person name="Hallam S.J."/>
        </authorList>
    </citation>
    <scope>NUCLEOTIDE SEQUENCE</scope>
    <source>
        <strain evidence="3">AB48</strain>
    </source>
</reference>
<dbReference type="Gene3D" id="2.160.10.10">
    <property type="entry name" value="Hexapeptide repeat proteins"/>
    <property type="match status" value="1"/>
</dbReference>
<proteinExistence type="predicted"/>
<protein>
    <submittedName>
        <fullName evidence="3">Gamma carbonic anhydrase family protein</fullName>
    </submittedName>
</protein>
<keyword evidence="2" id="KW-0677">Repeat</keyword>
<name>A0ABY5ARD7_9CYAN</name>
<dbReference type="InterPro" id="IPR047324">
    <property type="entry name" value="LbH_gamma_CA-like"/>
</dbReference>
<dbReference type="SUPFAM" id="SSF51161">
    <property type="entry name" value="Trimeric LpxA-like enzymes"/>
    <property type="match status" value="1"/>
</dbReference>
<organism evidence="3 4">
    <name type="scientific">Phormidium yuhuli AB48</name>
    <dbReference type="NCBI Taxonomy" id="2940671"/>
    <lineage>
        <taxon>Bacteria</taxon>
        <taxon>Bacillati</taxon>
        <taxon>Cyanobacteriota</taxon>
        <taxon>Cyanophyceae</taxon>
        <taxon>Oscillatoriophycideae</taxon>
        <taxon>Oscillatoriales</taxon>
        <taxon>Oscillatoriaceae</taxon>
        <taxon>Phormidium</taxon>
        <taxon>Phormidium yuhuli</taxon>
    </lineage>
</organism>
<evidence type="ECO:0000256" key="1">
    <source>
        <dbReference type="ARBA" id="ARBA00022679"/>
    </source>
</evidence>
<dbReference type="InterPro" id="IPR018357">
    <property type="entry name" value="Hexapep_transf_CS"/>
</dbReference>
<dbReference type="InterPro" id="IPR001451">
    <property type="entry name" value="Hexapep"/>
</dbReference>
<dbReference type="EMBL" id="CP098611">
    <property type="protein sequence ID" value="USR91580.1"/>
    <property type="molecule type" value="Genomic_DNA"/>
</dbReference>
<dbReference type="RefSeq" id="WP_252663593.1">
    <property type="nucleotide sequence ID" value="NZ_CP098611.1"/>
</dbReference>
<dbReference type="InterPro" id="IPR050484">
    <property type="entry name" value="Transf_Hexapept/Carb_Anhydrase"/>
</dbReference>
<evidence type="ECO:0000313" key="4">
    <source>
        <dbReference type="Proteomes" id="UP001056708"/>
    </source>
</evidence>
<sequence length="187" mass="19333">MTSSAHLPSNLPTYWPPVDCSQASFVAANATLLGDVILEVGASVWYGAVIRGDVVSIRVGASSNVQDGAILHGDPGEPLVLEELVTVGHRAVIHSAYVERGCLVGIGATILNGVRVGAGSIIGAGALVTKDVPARSLVLGVPGKVVRPLSEEEVLDLLDHARKYERLARVHAGTGSDLGFQEPASEA</sequence>
<dbReference type="Pfam" id="PF00132">
    <property type="entry name" value="Hexapep"/>
    <property type="match status" value="1"/>
</dbReference>
<keyword evidence="4" id="KW-1185">Reference proteome</keyword>
<evidence type="ECO:0000313" key="3">
    <source>
        <dbReference type="EMBL" id="USR91580.1"/>
    </source>
</evidence>
<dbReference type="CDD" id="cd04645">
    <property type="entry name" value="LbH_gamma_CA_like"/>
    <property type="match status" value="1"/>
</dbReference>
<keyword evidence="1" id="KW-0808">Transferase</keyword>
<dbReference type="PANTHER" id="PTHR13061">
    <property type="entry name" value="DYNACTIN SUBUNIT P25"/>
    <property type="match status" value="1"/>
</dbReference>